<feature type="transmembrane region" description="Helical" evidence="7">
    <location>
        <begin position="295"/>
        <end position="314"/>
    </location>
</feature>
<dbReference type="EMBL" id="JBBUTF010000010">
    <property type="protein sequence ID" value="MEK8026783.1"/>
    <property type="molecule type" value="Genomic_DNA"/>
</dbReference>
<feature type="transmembrane region" description="Helical" evidence="7">
    <location>
        <begin position="65"/>
        <end position="84"/>
    </location>
</feature>
<keyword evidence="4 7" id="KW-0812">Transmembrane</keyword>
<evidence type="ECO:0000256" key="3">
    <source>
        <dbReference type="ARBA" id="ARBA00022475"/>
    </source>
</evidence>
<keyword evidence="2" id="KW-0813">Transport</keyword>
<dbReference type="RefSeq" id="WP_341374567.1">
    <property type="nucleotide sequence ID" value="NZ_JBBUTF010000010.1"/>
</dbReference>
<comment type="caution">
    <text evidence="8">The sequence shown here is derived from an EMBL/GenBank/DDBJ whole genome shotgun (WGS) entry which is preliminary data.</text>
</comment>
<organism evidence="8 9">
    <name type="scientific">Pseudaquabacterium rugosum</name>
    <dbReference type="NCBI Taxonomy" id="2984194"/>
    <lineage>
        <taxon>Bacteria</taxon>
        <taxon>Pseudomonadati</taxon>
        <taxon>Pseudomonadota</taxon>
        <taxon>Betaproteobacteria</taxon>
        <taxon>Burkholderiales</taxon>
        <taxon>Sphaerotilaceae</taxon>
        <taxon>Pseudaquabacterium</taxon>
    </lineage>
</organism>
<proteinExistence type="predicted"/>
<feature type="transmembrane region" description="Helical" evidence="7">
    <location>
        <begin position="6"/>
        <end position="22"/>
    </location>
</feature>
<feature type="transmembrane region" description="Helical" evidence="7">
    <location>
        <begin position="235"/>
        <end position="257"/>
    </location>
</feature>
<dbReference type="Proteomes" id="UP001368500">
    <property type="component" value="Unassembled WGS sequence"/>
</dbReference>
<feature type="transmembrane region" description="Helical" evidence="7">
    <location>
        <begin position="34"/>
        <end position="53"/>
    </location>
</feature>
<dbReference type="InterPro" id="IPR004776">
    <property type="entry name" value="Mem_transp_PIN-like"/>
</dbReference>
<keyword evidence="5 7" id="KW-1133">Transmembrane helix</keyword>
<evidence type="ECO:0000256" key="4">
    <source>
        <dbReference type="ARBA" id="ARBA00022692"/>
    </source>
</evidence>
<evidence type="ECO:0000313" key="8">
    <source>
        <dbReference type="EMBL" id="MEK8026783.1"/>
    </source>
</evidence>
<feature type="transmembrane region" description="Helical" evidence="7">
    <location>
        <begin position="125"/>
        <end position="146"/>
    </location>
</feature>
<evidence type="ECO:0000256" key="2">
    <source>
        <dbReference type="ARBA" id="ARBA00022448"/>
    </source>
</evidence>
<dbReference type="Pfam" id="PF03547">
    <property type="entry name" value="Mem_trans"/>
    <property type="match status" value="1"/>
</dbReference>
<protein>
    <submittedName>
        <fullName evidence="8">AEC family transporter</fullName>
    </submittedName>
</protein>
<gene>
    <name evidence="8" type="ORF">AACH11_12495</name>
</gene>
<reference evidence="8 9" key="1">
    <citation type="submission" date="2024-04" db="EMBL/GenBank/DDBJ databases">
        <title>Novel species of the genus Ideonella isolated from streams.</title>
        <authorList>
            <person name="Lu H."/>
        </authorList>
    </citation>
    <scope>NUCLEOTIDE SEQUENCE [LARGE SCALE GENOMIC DNA]</scope>
    <source>
        <strain evidence="8 9">BYS139W</strain>
    </source>
</reference>
<sequence>MDTILHATAPVQMLIGLGWLAARWRWLSADQGRALGRFVACFCVPALMLRTLMGLRPAEVLRLDVVLPYAVGSLATFALVHAFARMAGRRPHAVAAIEGLGAAGSNSMFVGLPVLLALLGPTATLGLALVQLVENLLVIPLGLLLIDLKAGGTPEGSGRGARLRGVLGATARSVLHNPLVLSVLAGLALSALSVRPPGPVDAVLRLLAGAAAPAALCAIGVALAGLRPAGQWPDLLGVAGAKLLLHPLAVLLALQVWAPADPLLWQATLLFAAMPMMSIYPIFGQRAGQEGLCAGALLAATIASVVTVPGWVLLARHLGG</sequence>
<dbReference type="PANTHER" id="PTHR36838">
    <property type="entry name" value="AUXIN EFFLUX CARRIER FAMILY PROTEIN"/>
    <property type="match status" value="1"/>
</dbReference>
<feature type="transmembrane region" description="Helical" evidence="7">
    <location>
        <begin position="166"/>
        <end position="190"/>
    </location>
</feature>
<feature type="transmembrane region" description="Helical" evidence="7">
    <location>
        <begin position="202"/>
        <end position="223"/>
    </location>
</feature>
<name>A0ABU9BA65_9BURK</name>
<feature type="transmembrane region" description="Helical" evidence="7">
    <location>
        <begin position="263"/>
        <end position="283"/>
    </location>
</feature>
<feature type="transmembrane region" description="Helical" evidence="7">
    <location>
        <begin position="96"/>
        <end position="119"/>
    </location>
</feature>
<evidence type="ECO:0000256" key="7">
    <source>
        <dbReference type="SAM" id="Phobius"/>
    </source>
</evidence>
<evidence type="ECO:0000256" key="1">
    <source>
        <dbReference type="ARBA" id="ARBA00004141"/>
    </source>
</evidence>
<dbReference type="PANTHER" id="PTHR36838:SF1">
    <property type="entry name" value="SLR1864 PROTEIN"/>
    <property type="match status" value="1"/>
</dbReference>
<accession>A0ABU9BA65</accession>
<comment type="subcellular location">
    <subcellularLocation>
        <location evidence="1">Membrane</location>
        <topology evidence="1">Multi-pass membrane protein</topology>
    </subcellularLocation>
</comment>
<evidence type="ECO:0000313" key="9">
    <source>
        <dbReference type="Proteomes" id="UP001368500"/>
    </source>
</evidence>
<keyword evidence="9" id="KW-1185">Reference proteome</keyword>
<keyword evidence="6 7" id="KW-0472">Membrane</keyword>
<evidence type="ECO:0000256" key="6">
    <source>
        <dbReference type="ARBA" id="ARBA00023136"/>
    </source>
</evidence>
<keyword evidence="3" id="KW-1003">Cell membrane</keyword>
<evidence type="ECO:0000256" key="5">
    <source>
        <dbReference type="ARBA" id="ARBA00022989"/>
    </source>
</evidence>